<name>A0A7X4HPE1_9LACO</name>
<reference evidence="1 2" key="1">
    <citation type="submission" date="2020-01" db="EMBL/GenBank/DDBJ databases">
        <title>Vaginal microbiome of pregnant Indian women: Insights into the genome of dominants Lactobacillus species.</title>
        <authorList>
            <person name="Das B."/>
            <person name="Mehta O."/>
            <person name="Ghosh T.S."/>
            <person name="Kothidar A."/>
            <person name="Gowtham M.R."/>
            <person name="Mitra R."/>
            <person name="Kshetrapal P."/>
            <person name="Wadhwa N."/>
            <person name="Thiruvengadam R."/>
            <person name="Nair G.B."/>
            <person name="Bhatnagar S."/>
            <person name="Pore S."/>
        </authorList>
    </citation>
    <scope>NUCLEOTIDE SEQUENCE [LARGE SCALE GENOMIC DNA]</scope>
    <source>
        <strain evidence="1 2">Indica2</strain>
    </source>
</reference>
<dbReference type="InterPro" id="IPR011664">
    <property type="entry name" value="Abi_system_AbiD/AbiF-like"/>
</dbReference>
<evidence type="ECO:0008006" key="3">
    <source>
        <dbReference type="Google" id="ProtNLM"/>
    </source>
</evidence>
<protein>
    <recommendedName>
        <fullName evidence="3">Abi family protein</fullName>
    </recommendedName>
</protein>
<evidence type="ECO:0000313" key="1">
    <source>
        <dbReference type="EMBL" id="MYN53989.1"/>
    </source>
</evidence>
<comment type="caution">
    <text evidence="1">The sequence shown here is derived from an EMBL/GenBank/DDBJ whole genome shotgun (WGS) entry which is preliminary data.</text>
</comment>
<evidence type="ECO:0000313" key="2">
    <source>
        <dbReference type="Proteomes" id="UP000460132"/>
    </source>
</evidence>
<organism evidence="1 2">
    <name type="scientific">Lactobacillus crispatus</name>
    <dbReference type="NCBI Taxonomy" id="47770"/>
    <lineage>
        <taxon>Bacteria</taxon>
        <taxon>Bacillati</taxon>
        <taxon>Bacillota</taxon>
        <taxon>Bacilli</taxon>
        <taxon>Lactobacillales</taxon>
        <taxon>Lactobacillaceae</taxon>
        <taxon>Lactobacillus</taxon>
    </lineage>
</organism>
<dbReference type="RefSeq" id="WP_160811167.1">
    <property type="nucleotide sequence ID" value="NZ_WWFF01000008.1"/>
</dbReference>
<dbReference type="Proteomes" id="UP000460132">
    <property type="component" value="Unassembled WGS sequence"/>
</dbReference>
<dbReference type="AlphaFoldDB" id="A0A7X4HPE1"/>
<dbReference type="EMBL" id="WWFF01000008">
    <property type="protein sequence ID" value="MYN53989.1"/>
    <property type="molecule type" value="Genomic_DNA"/>
</dbReference>
<proteinExistence type="predicted"/>
<sequence>MDKTSKIIQSPYVRKIMNIEISLENKGLKMDNKYNPLFMIERFGYNNLIEKYQDVFLDSNNKFKENTKFSDIVDLFYFDLKLRKEVLNIIQLFELHFKTAMVEVISLNISTEYDKYTVLDNFIESYEYKDENNNTYGRKAERRKLRRNCFNYYKKHFNLGPKPNLSELISVMYFGDLEDWYFLLKDDLKKEVAGYIQFGVSYGILDLEKFGDPTVIVDPTIKLYAEFRNQAAHEGILFNYYKSKVGLAVKKVLFRNKNIVPPEKQYHCGIGLLLFFSYCLGDKYFFDVFDKKLFHLVNSYIDNHPERKNIIHDMGLDILDQIDSRFNELMQ</sequence>
<accession>A0A7X4HPE1</accession>
<gene>
    <name evidence="1" type="ORF">GTK63_06650</name>
</gene>
<dbReference type="Pfam" id="PF07751">
    <property type="entry name" value="Abi_2"/>
    <property type="match status" value="1"/>
</dbReference>